<proteinExistence type="predicted"/>
<evidence type="ECO:0008006" key="3">
    <source>
        <dbReference type="Google" id="ProtNLM"/>
    </source>
</evidence>
<dbReference type="Gene3D" id="3.90.550.10">
    <property type="entry name" value="Spore Coat Polysaccharide Biosynthesis Protein SpsA, Chain A"/>
    <property type="match status" value="1"/>
</dbReference>
<evidence type="ECO:0000313" key="1">
    <source>
        <dbReference type="EMBL" id="QRG26780.1"/>
    </source>
</evidence>
<dbReference type="EMBL" id="CP038437">
    <property type="protein sequence ID" value="QRG26780.1"/>
    <property type="molecule type" value="Genomic_DNA"/>
</dbReference>
<dbReference type="InterPro" id="IPR029044">
    <property type="entry name" value="Nucleotide-diphossugar_trans"/>
</dbReference>
<protein>
    <recommendedName>
        <fullName evidence="3">Glycosyltransferase</fullName>
    </recommendedName>
</protein>
<name>A0A7U3HWM6_9GAMM</name>
<dbReference type="SUPFAM" id="SSF53448">
    <property type="entry name" value="Nucleotide-diphospho-sugar transferases"/>
    <property type="match status" value="1"/>
</dbReference>
<sequence length="242" mass="27437">MTNTYLAQDQSMTTAPRATRVCVLRTGGDYSPEHVQWLAQQIPGLVCLSDATVEGVPTIEIPTRWPGWWAKMHLFDPTLIAGDLLYFDLDTVVVGSLEGLDAGVTTLLSDFHNPALLNSSLMYITAADKEKVWKAWNTSPSKHMDRCRTRECWGDQGFLGSLLEPQRWQDLFPGRIVSYKKDCRDQQLPEGADIVCFHGEPRPWAIEAPWVPPFHGTQDNSATRYKPRRRTTLLERLKRLLA</sequence>
<dbReference type="Proteomes" id="UP000324285">
    <property type="component" value="Chromosome"/>
</dbReference>
<dbReference type="KEGG" id="hbh:E4T21_11060"/>
<reference evidence="1" key="1">
    <citation type="submission" date="2021-02" db="EMBL/GenBank/DDBJ databases">
        <title>Strain Y2R2, a novel species of the genus Halomonas.</title>
        <authorList>
            <person name="Huang H."/>
        </authorList>
    </citation>
    <scope>NUCLEOTIDE SEQUENCE</scope>
    <source>
        <strain evidence="1">Y2R2</strain>
    </source>
</reference>
<evidence type="ECO:0000313" key="2">
    <source>
        <dbReference type="Proteomes" id="UP000324285"/>
    </source>
</evidence>
<organism evidence="1 2">
    <name type="scientific">Halomonas binhaiensis</name>
    <dbReference type="NCBI Taxonomy" id="2562282"/>
    <lineage>
        <taxon>Bacteria</taxon>
        <taxon>Pseudomonadati</taxon>
        <taxon>Pseudomonadota</taxon>
        <taxon>Gammaproteobacteria</taxon>
        <taxon>Oceanospirillales</taxon>
        <taxon>Halomonadaceae</taxon>
        <taxon>Halomonas</taxon>
    </lineage>
</organism>
<keyword evidence="2" id="KW-1185">Reference proteome</keyword>
<gene>
    <name evidence="1" type="ORF">E4T21_11060</name>
</gene>
<dbReference type="AlphaFoldDB" id="A0A7U3HWM6"/>
<dbReference type="RefSeq" id="WP_187774976.1">
    <property type="nucleotide sequence ID" value="NZ_CP038437.2"/>
</dbReference>
<accession>A0A7U3HWM6</accession>